<sequence>MAKQTRTNLKDRAETVAEETILGANTALKIGQLYDDIIDTVPMDWESGRAYLDGEEAIWQGRIVTAFGNTNAGDSPESAPEKWIDPVIDSLSKLGVDGPNLPVLANALKEYVTQRINEVNEGGGVAPPKATIEMINDLADNNAYVTAYLVGLIITKVAELISGKTLQDILTNGKVTDIEPEFDGGVLVNLTDPPPGVTLINVGIDPATKRLYKGAGTTEPPPTSVAPNFIIFGHFIENLPDAVRASAPNSEWQGTITATPNGNYRVVGAATIARETKTYHLEEELSDATWRSYSGSLGAVVFGLNTTLAGVVIGTGNGVLDATAYAGSSDQPIQVTATVGSTTVSLPVTITSSALIIVAAYYAWQKNNPPTTASNLDLYFKISGTGDIEIATEVTGPPAFVLPKSSYNGLNTGSYANGATKRTSIYNAGSTSVNKLYVRKVGTTTDLLVFTLPALPSSGNVPITQFYPS</sequence>
<dbReference type="Proteomes" id="UP000436006">
    <property type="component" value="Unassembled WGS sequence"/>
</dbReference>
<evidence type="ECO:0000313" key="3">
    <source>
        <dbReference type="Proteomes" id="UP000436006"/>
    </source>
</evidence>
<dbReference type="RefSeq" id="WP_157589060.1">
    <property type="nucleotide sequence ID" value="NZ_WPIN01000015.1"/>
</dbReference>
<keyword evidence="1" id="KW-0812">Transmembrane</keyword>
<keyword evidence="3" id="KW-1185">Reference proteome</keyword>
<accession>A0A7K1SKA5</accession>
<proteinExistence type="predicted"/>
<dbReference type="EMBL" id="WPIN01000015">
    <property type="protein sequence ID" value="MVM34232.1"/>
    <property type="molecule type" value="Genomic_DNA"/>
</dbReference>
<evidence type="ECO:0000256" key="1">
    <source>
        <dbReference type="SAM" id="Phobius"/>
    </source>
</evidence>
<gene>
    <name evidence="2" type="ORF">GO755_29650</name>
</gene>
<comment type="caution">
    <text evidence="2">The sequence shown here is derived from an EMBL/GenBank/DDBJ whole genome shotgun (WGS) entry which is preliminary data.</text>
</comment>
<organism evidence="2 3">
    <name type="scientific">Spirosoma arboris</name>
    <dbReference type="NCBI Taxonomy" id="2682092"/>
    <lineage>
        <taxon>Bacteria</taxon>
        <taxon>Pseudomonadati</taxon>
        <taxon>Bacteroidota</taxon>
        <taxon>Cytophagia</taxon>
        <taxon>Cytophagales</taxon>
        <taxon>Cytophagaceae</taxon>
        <taxon>Spirosoma</taxon>
    </lineage>
</organism>
<evidence type="ECO:0000313" key="2">
    <source>
        <dbReference type="EMBL" id="MVM34232.1"/>
    </source>
</evidence>
<reference evidence="2 3" key="1">
    <citation type="submission" date="2019-12" db="EMBL/GenBank/DDBJ databases">
        <title>Spirosoma sp. HMF4905 genome sequencing and assembly.</title>
        <authorList>
            <person name="Kang H."/>
            <person name="Cha I."/>
            <person name="Kim H."/>
            <person name="Joh K."/>
        </authorList>
    </citation>
    <scope>NUCLEOTIDE SEQUENCE [LARGE SCALE GENOMIC DNA]</scope>
    <source>
        <strain evidence="2 3">HMF4905</strain>
    </source>
</reference>
<dbReference type="AlphaFoldDB" id="A0A7K1SKA5"/>
<feature type="transmembrane region" description="Helical" evidence="1">
    <location>
        <begin position="344"/>
        <end position="364"/>
    </location>
</feature>
<keyword evidence="1" id="KW-1133">Transmembrane helix</keyword>
<keyword evidence="1" id="KW-0472">Membrane</keyword>
<protein>
    <submittedName>
        <fullName evidence="2">Uncharacterized protein</fullName>
    </submittedName>
</protein>
<name>A0A7K1SKA5_9BACT</name>